<dbReference type="InterPro" id="IPR005247">
    <property type="entry name" value="YbhB_YbcL/LppC-like"/>
</dbReference>
<dbReference type="EMBL" id="JANUHC010000006">
    <property type="protein sequence ID" value="MCS0631157.1"/>
    <property type="molecule type" value="Genomic_DNA"/>
</dbReference>
<dbReference type="CDD" id="cd00865">
    <property type="entry name" value="PEBP_bact_arch"/>
    <property type="match status" value="1"/>
</dbReference>
<proteinExistence type="inferred from homology"/>
<name>A0ABT2C1U5_9BURK</name>
<dbReference type="Gene3D" id="3.90.280.10">
    <property type="entry name" value="PEBP-like"/>
    <property type="match status" value="1"/>
</dbReference>
<dbReference type="Pfam" id="PF00135">
    <property type="entry name" value="COesterase"/>
    <property type="match status" value="1"/>
</dbReference>
<evidence type="ECO:0000313" key="6">
    <source>
        <dbReference type="Proteomes" id="UP001165263"/>
    </source>
</evidence>
<keyword evidence="6" id="KW-1185">Reference proteome</keyword>
<keyword evidence="3" id="KW-0732">Signal</keyword>
<accession>A0ABT2C1U5</accession>
<dbReference type="Pfam" id="PF01161">
    <property type="entry name" value="PBP"/>
    <property type="match status" value="1"/>
</dbReference>
<evidence type="ECO:0000259" key="4">
    <source>
        <dbReference type="Pfam" id="PF00135"/>
    </source>
</evidence>
<feature type="domain" description="Carboxylesterase type B" evidence="4">
    <location>
        <begin position="209"/>
        <end position="726"/>
    </location>
</feature>
<dbReference type="InterPro" id="IPR008914">
    <property type="entry name" value="PEBP"/>
</dbReference>
<keyword evidence="2" id="KW-0378">Hydrolase</keyword>
<feature type="signal peptide" evidence="3">
    <location>
        <begin position="1"/>
        <end position="24"/>
    </location>
</feature>
<dbReference type="InterPro" id="IPR036610">
    <property type="entry name" value="PEBP-like_sf"/>
</dbReference>
<comment type="similarity">
    <text evidence="1">Belongs to the type-B carboxylesterase/lipase family.</text>
</comment>
<gene>
    <name evidence="5" type="ORF">NX786_17630</name>
</gene>
<dbReference type="InterPro" id="IPR019826">
    <property type="entry name" value="Carboxylesterase_B_AS"/>
</dbReference>
<feature type="chain" id="PRO_5047411250" evidence="3">
    <location>
        <begin position="25"/>
        <end position="736"/>
    </location>
</feature>
<dbReference type="InterPro" id="IPR029058">
    <property type="entry name" value="AB_hydrolase_fold"/>
</dbReference>
<dbReference type="Proteomes" id="UP001165263">
    <property type="component" value="Unassembled WGS sequence"/>
</dbReference>
<dbReference type="SUPFAM" id="SSF53474">
    <property type="entry name" value="alpha/beta-Hydrolases"/>
    <property type="match status" value="1"/>
</dbReference>
<protein>
    <submittedName>
        <fullName evidence="5">Carboxylesterase family protein</fullName>
    </submittedName>
</protein>
<comment type="caution">
    <text evidence="5">The sequence shown here is derived from an EMBL/GenBank/DDBJ whole genome shotgun (WGS) entry which is preliminary data.</text>
</comment>
<dbReference type="RefSeq" id="WP_259450239.1">
    <property type="nucleotide sequence ID" value="NZ_CP119520.1"/>
</dbReference>
<evidence type="ECO:0000256" key="1">
    <source>
        <dbReference type="ARBA" id="ARBA00005964"/>
    </source>
</evidence>
<evidence type="ECO:0000256" key="2">
    <source>
        <dbReference type="ARBA" id="ARBA00022801"/>
    </source>
</evidence>
<dbReference type="Gene3D" id="3.40.50.1820">
    <property type="entry name" value="alpha/beta hydrolase"/>
    <property type="match status" value="1"/>
</dbReference>
<dbReference type="SUPFAM" id="SSF49777">
    <property type="entry name" value="PEBP-like"/>
    <property type="match status" value="1"/>
</dbReference>
<evidence type="ECO:0000313" key="5">
    <source>
        <dbReference type="EMBL" id="MCS0631157.1"/>
    </source>
</evidence>
<dbReference type="PANTHER" id="PTHR11559">
    <property type="entry name" value="CARBOXYLESTERASE"/>
    <property type="match status" value="1"/>
</dbReference>
<dbReference type="PROSITE" id="PS00122">
    <property type="entry name" value="CARBOXYLESTERASE_B_1"/>
    <property type="match status" value="1"/>
</dbReference>
<evidence type="ECO:0000256" key="3">
    <source>
        <dbReference type="SAM" id="SignalP"/>
    </source>
</evidence>
<reference evidence="5" key="1">
    <citation type="submission" date="2022-08" db="EMBL/GenBank/DDBJ databases">
        <title>Reclassification of Massilia species as members of the genera Telluria, Duganella, Pseudoduganella, Mokoshia gen. nov. and Zemynaea gen. nov. using orthogonal and non-orthogonal genome-based approaches.</title>
        <authorList>
            <person name="Bowman J.P."/>
        </authorList>
    </citation>
    <scope>NUCLEOTIDE SEQUENCE</scope>
    <source>
        <strain evidence="5">LMG 11547</strain>
    </source>
</reference>
<sequence length="736" mass="77843">MSSSRLTFGLALVLAAALPAAAMAQGAPDVGHVPELAIGLAKAPSANGLAVTSPAFAQGDGIPLANTQYGANRFPGLHWTAGPRGTASYAVIVQGDPRADGHAAATSIHLTAVNLPADATSLPAGMTTLPAGAAYGPNVHGLAQPYAGPHTHTAARQPYHFQVFALDTTLATDPSLTFDKAIAAMQGHVLASGDLVGMSGKPAEENYAKAVPTESGLVAGIPGRDPSVTVYKGIPYAAAPVGALRWRPPAPAPAWDGVRKADRFGHLCPQPAGPGASEEDMSEDCLTLNIWTGARPESRPRPVLVWIYPGGFIGGSGSDPLFDGEGLARKGIVVVTFNYRLGVFGFLATPELSSEAARESGHAASGNYGLLDDLAVLKWVQRNIAAFGGDPKRVTIAGQSAGAGSVGFLSISPLAKGLFQHAIAESHARDPRDPELRYLSVSYRLMKPAEEAGARFAEAKGTRDLAALRAMSWQRMVEGSNTVDGGIDTLSTAKPPLFRPVIDGWVLPRNYSATLAAHAQNKVVFIAGSNKDETGAVPDTAFAAIRARSGPPRAGAPQVNVTLDGFRQYAHAKFGRLAEQFLKLYPATNDEEAARASNEAARDNSRISTWSWARDWTKGSGRPVYTFFWTHAPPGPDAALRGAYHGAEINYALGNLYATDRPWTEDDRRIADTMSSYWANIVKTGNPNGAGLPDWPAYDARASSVMLLGDRFETAPIATPERIAFWQRFFSTQKPW</sequence>
<dbReference type="InterPro" id="IPR050309">
    <property type="entry name" value="Type-B_Carboxylest/Lipase"/>
</dbReference>
<dbReference type="InterPro" id="IPR002018">
    <property type="entry name" value="CarbesteraseB"/>
</dbReference>
<organism evidence="5 6">
    <name type="scientific">Telluria mixta</name>
    <dbReference type="NCBI Taxonomy" id="34071"/>
    <lineage>
        <taxon>Bacteria</taxon>
        <taxon>Pseudomonadati</taxon>
        <taxon>Pseudomonadota</taxon>
        <taxon>Betaproteobacteria</taxon>
        <taxon>Burkholderiales</taxon>
        <taxon>Oxalobacteraceae</taxon>
        <taxon>Telluria group</taxon>
        <taxon>Telluria</taxon>
    </lineage>
</organism>